<sequence length="734" mass="81082">MKLAGVRTSRIARAFGFCLVVAILLAASAFIWTLRLQEIHKWEKQAETFSLVLAENTSQQMDFAYTAISSVAERIQDRWSVSADYLTKQLSTEDFHQMLSEKVVFFPAIEVISVLDVHGNVVSSSRMFPAPKYNLADRDYFQVQRDSPSVGIYLSNPVRSKATGEWLFFLSHRLTGSDGEFIGVVIVGLSPIFYAQMYEKLSVNGSASISLLREDLTYLARWPDNSAVLGQRNVQDSDMYQFVHGQEKRSGIFITESSPGADHARGSTRMTAIKTLDKYPLILNFSVDEEFYLADWRKISMAIAIVTAGAIAAVIAAFRILIQLFLQREQDMQVMTALKREADVINQNQTTLLENLTEQQAALKASSDRLTAIFENAADGIVMIDDQGQVEAVNPVAEAIYGYSAQEVIGKNSQLFAPPGQQDLLDLALSQQDFQLTGKARLETERLRKDGSLFPAELSISAYQLAGERKLIIIVRDISERRKIERMKAEFISTVSHELRTPLTSIRGALGLIGGGAIGFVPEKMRSLIQIAQKNSESLTRLINDLLDVQKIEAGKMDFEFATLPLRQLLDNAIQQNQSMAASLGVTLVLDDCAEPDLSVSGTMLLRVDAGRFQQVMANLISNACKYSPVSGKVRVMAQLMKASRVRIVVADQGEGVPENFRHRIFEKFSQADSSDTRAKGGTGLGLAISKVIVHYMGGDIGFYNATAEQGGGAHFYIDLPITSPKLLSGEHLT</sequence>
<dbReference type="SUPFAM" id="SSF55785">
    <property type="entry name" value="PYP-like sensor domain (PAS domain)"/>
    <property type="match status" value="1"/>
</dbReference>
<comment type="caution">
    <text evidence="17">The sequence shown here is derived from an EMBL/GenBank/DDBJ whole genome shotgun (WGS) entry which is preliminary data.</text>
</comment>
<keyword evidence="6" id="KW-0808">Transferase</keyword>
<dbReference type="Proteomes" id="UP000612361">
    <property type="component" value="Unassembled WGS sequence"/>
</dbReference>
<dbReference type="SMART" id="SM00388">
    <property type="entry name" value="HisKA"/>
    <property type="match status" value="1"/>
</dbReference>
<dbReference type="SUPFAM" id="SSF55874">
    <property type="entry name" value="ATPase domain of HSP90 chaperone/DNA topoisomerase II/histidine kinase"/>
    <property type="match status" value="1"/>
</dbReference>
<feature type="domain" description="PAS" evidence="15">
    <location>
        <begin position="366"/>
        <end position="418"/>
    </location>
</feature>
<dbReference type="InterPro" id="IPR036097">
    <property type="entry name" value="HisK_dim/P_sf"/>
</dbReference>
<dbReference type="Gene3D" id="3.30.450.20">
    <property type="entry name" value="PAS domain"/>
    <property type="match status" value="3"/>
</dbReference>
<keyword evidence="12" id="KW-0902">Two-component regulatory system</keyword>
<dbReference type="SMART" id="SM00387">
    <property type="entry name" value="HATPase_c"/>
    <property type="match status" value="1"/>
</dbReference>
<dbReference type="InterPro" id="IPR005467">
    <property type="entry name" value="His_kinase_dom"/>
</dbReference>
<comment type="catalytic activity">
    <reaction evidence="1">
        <text>ATP + protein L-histidine = ADP + protein N-phospho-L-histidine.</text>
        <dbReference type="EC" id="2.7.13.3"/>
    </reaction>
</comment>
<evidence type="ECO:0000259" key="14">
    <source>
        <dbReference type="PROSITE" id="PS50109"/>
    </source>
</evidence>
<keyword evidence="11 13" id="KW-1133">Transmembrane helix</keyword>
<gene>
    <name evidence="17" type="ORF">H8K47_00445</name>
</gene>
<keyword evidence="4" id="KW-1003">Cell membrane</keyword>
<dbReference type="CDD" id="cd00130">
    <property type="entry name" value="PAS"/>
    <property type="match status" value="1"/>
</dbReference>
<keyword evidence="8" id="KW-0547">Nucleotide-binding</keyword>
<keyword evidence="10" id="KW-0067">ATP-binding</keyword>
<evidence type="ECO:0000256" key="3">
    <source>
        <dbReference type="ARBA" id="ARBA00012438"/>
    </source>
</evidence>
<dbReference type="EC" id="2.7.13.3" evidence="3"/>
<dbReference type="PANTHER" id="PTHR43047">
    <property type="entry name" value="TWO-COMPONENT HISTIDINE PROTEIN KINASE"/>
    <property type="match status" value="1"/>
</dbReference>
<evidence type="ECO:0000259" key="16">
    <source>
        <dbReference type="PROSITE" id="PS50113"/>
    </source>
</evidence>
<dbReference type="InterPro" id="IPR029151">
    <property type="entry name" value="Sensor-like_sf"/>
</dbReference>
<dbReference type="FunFam" id="1.10.287.130:FF:000001">
    <property type="entry name" value="Two-component sensor histidine kinase"/>
    <property type="match status" value="1"/>
</dbReference>
<evidence type="ECO:0000256" key="7">
    <source>
        <dbReference type="ARBA" id="ARBA00022692"/>
    </source>
</evidence>
<dbReference type="InterPro" id="IPR000700">
    <property type="entry name" value="PAS-assoc_C"/>
</dbReference>
<keyword evidence="5" id="KW-0597">Phosphoprotein</keyword>
<evidence type="ECO:0000256" key="12">
    <source>
        <dbReference type="ARBA" id="ARBA00023012"/>
    </source>
</evidence>
<evidence type="ECO:0000313" key="18">
    <source>
        <dbReference type="Proteomes" id="UP000612361"/>
    </source>
</evidence>
<dbReference type="InterPro" id="IPR004358">
    <property type="entry name" value="Sig_transdc_His_kin-like_C"/>
</dbReference>
<evidence type="ECO:0000256" key="4">
    <source>
        <dbReference type="ARBA" id="ARBA00022475"/>
    </source>
</evidence>
<dbReference type="PANTHER" id="PTHR43047:SF72">
    <property type="entry name" value="OSMOSENSING HISTIDINE PROTEIN KINASE SLN1"/>
    <property type="match status" value="1"/>
</dbReference>
<evidence type="ECO:0000313" key="17">
    <source>
        <dbReference type="EMBL" id="MBC3933814.1"/>
    </source>
</evidence>
<keyword evidence="18" id="KW-1185">Reference proteome</keyword>
<dbReference type="InterPro" id="IPR036890">
    <property type="entry name" value="HATPase_C_sf"/>
</dbReference>
<dbReference type="Pfam" id="PF02518">
    <property type="entry name" value="HATPase_c"/>
    <property type="match status" value="1"/>
</dbReference>
<dbReference type="GO" id="GO:0000155">
    <property type="term" value="F:phosphorelay sensor kinase activity"/>
    <property type="evidence" value="ECO:0007669"/>
    <property type="project" value="InterPro"/>
</dbReference>
<dbReference type="GO" id="GO:0009927">
    <property type="term" value="F:histidine phosphotransfer kinase activity"/>
    <property type="evidence" value="ECO:0007669"/>
    <property type="project" value="TreeGrafter"/>
</dbReference>
<dbReference type="SMART" id="SM00086">
    <property type="entry name" value="PAC"/>
    <property type="match status" value="1"/>
</dbReference>
<dbReference type="InterPro" id="IPR035965">
    <property type="entry name" value="PAS-like_dom_sf"/>
</dbReference>
<accession>A0A923KRG2</accession>
<dbReference type="PROSITE" id="PS50109">
    <property type="entry name" value="HIS_KIN"/>
    <property type="match status" value="1"/>
</dbReference>
<dbReference type="GO" id="GO:0005524">
    <property type="term" value="F:ATP binding"/>
    <property type="evidence" value="ECO:0007669"/>
    <property type="project" value="UniProtKB-KW"/>
</dbReference>
<evidence type="ECO:0000256" key="8">
    <source>
        <dbReference type="ARBA" id="ARBA00022741"/>
    </source>
</evidence>
<dbReference type="GO" id="GO:0005886">
    <property type="term" value="C:plasma membrane"/>
    <property type="evidence" value="ECO:0007669"/>
    <property type="project" value="UniProtKB-SubCell"/>
</dbReference>
<dbReference type="Gene3D" id="1.10.287.130">
    <property type="match status" value="1"/>
</dbReference>
<dbReference type="Gene3D" id="3.30.565.10">
    <property type="entry name" value="Histidine kinase-like ATPase, C-terminal domain"/>
    <property type="match status" value="1"/>
</dbReference>
<evidence type="ECO:0000256" key="2">
    <source>
        <dbReference type="ARBA" id="ARBA00004651"/>
    </source>
</evidence>
<proteinExistence type="predicted"/>
<keyword evidence="13" id="KW-0472">Membrane</keyword>
<dbReference type="NCBIfam" id="TIGR00229">
    <property type="entry name" value="sensory_box"/>
    <property type="match status" value="1"/>
</dbReference>
<dbReference type="Pfam" id="PF00512">
    <property type="entry name" value="HisKA"/>
    <property type="match status" value="1"/>
</dbReference>
<dbReference type="InterPro" id="IPR000014">
    <property type="entry name" value="PAS"/>
</dbReference>
<dbReference type="InterPro" id="IPR001610">
    <property type="entry name" value="PAC"/>
</dbReference>
<name>A0A923KRG2_9BURK</name>
<evidence type="ECO:0000256" key="9">
    <source>
        <dbReference type="ARBA" id="ARBA00022777"/>
    </source>
</evidence>
<dbReference type="Pfam" id="PF13426">
    <property type="entry name" value="PAS_9"/>
    <property type="match status" value="1"/>
</dbReference>
<evidence type="ECO:0000256" key="6">
    <source>
        <dbReference type="ARBA" id="ARBA00022679"/>
    </source>
</evidence>
<protein>
    <recommendedName>
        <fullName evidence="3">histidine kinase</fullName>
        <ecNumber evidence="3">2.7.13.3</ecNumber>
    </recommendedName>
</protein>
<organism evidence="17 18">
    <name type="scientific">Undibacterium rugosum</name>
    <dbReference type="NCBI Taxonomy" id="2762291"/>
    <lineage>
        <taxon>Bacteria</taxon>
        <taxon>Pseudomonadati</taxon>
        <taxon>Pseudomonadota</taxon>
        <taxon>Betaproteobacteria</taxon>
        <taxon>Burkholderiales</taxon>
        <taxon>Oxalobacteraceae</taxon>
        <taxon>Undibacterium</taxon>
    </lineage>
</organism>
<dbReference type="CDD" id="cd12914">
    <property type="entry name" value="PDC1_DGC_like"/>
    <property type="match status" value="1"/>
</dbReference>
<keyword evidence="7 13" id="KW-0812">Transmembrane</keyword>
<dbReference type="EMBL" id="JACOGG010000001">
    <property type="protein sequence ID" value="MBC3933814.1"/>
    <property type="molecule type" value="Genomic_DNA"/>
</dbReference>
<dbReference type="RefSeq" id="WP_186879464.1">
    <property type="nucleotide sequence ID" value="NZ_JACOGG010000001.1"/>
</dbReference>
<dbReference type="SUPFAM" id="SSF47384">
    <property type="entry name" value="Homodimeric domain of signal transducing histidine kinase"/>
    <property type="match status" value="1"/>
</dbReference>
<dbReference type="CDD" id="cd00082">
    <property type="entry name" value="HisKA"/>
    <property type="match status" value="1"/>
</dbReference>
<evidence type="ECO:0000256" key="11">
    <source>
        <dbReference type="ARBA" id="ARBA00022989"/>
    </source>
</evidence>
<dbReference type="SMART" id="SM00091">
    <property type="entry name" value="PAS"/>
    <property type="match status" value="1"/>
</dbReference>
<evidence type="ECO:0000256" key="5">
    <source>
        <dbReference type="ARBA" id="ARBA00022553"/>
    </source>
</evidence>
<dbReference type="PRINTS" id="PR00344">
    <property type="entry name" value="BCTRLSENSOR"/>
</dbReference>
<evidence type="ECO:0000259" key="15">
    <source>
        <dbReference type="PROSITE" id="PS50112"/>
    </source>
</evidence>
<dbReference type="SUPFAM" id="SSF103190">
    <property type="entry name" value="Sensory domain-like"/>
    <property type="match status" value="1"/>
</dbReference>
<dbReference type="PROSITE" id="PS50112">
    <property type="entry name" value="PAS"/>
    <property type="match status" value="1"/>
</dbReference>
<reference evidence="17" key="1">
    <citation type="submission" date="2020-08" db="EMBL/GenBank/DDBJ databases">
        <title>Novel species isolated from subtropical streams in China.</title>
        <authorList>
            <person name="Lu H."/>
        </authorList>
    </citation>
    <scope>NUCLEOTIDE SEQUENCE</scope>
    <source>
        <strain evidence="17">CY7W</strain>
    </source>
</reference>
<evidence type="ECO:0000256" key="10">
    <source>
        <dbReference type="ARBA" id="ARBA00022840"/>
    </source>
</evidence>
<dbReference type="PROSITE" id="PS50113">
    <property type="entry name" value="PAC"/>
    <property type="match status" value="1"/>
</dbReference>
<evidence type="ECO:0000256" key="1">
    <source>
        <dbReference type="ARBA" id="ARBA00000085"/>
    </source>
</evidence>
<dbReference type="AlphaFoldDB" id="A0A923KRG2"/>
<comment type="subcellular location">
    <subcellularLocation>
        <location evidence="2">Cell membrane</location>
        <topology evidence="2">Multi-pass membrane protein</topology>
    </subcellularLocation>
</comment>
<dbReference type="InterPro" id="IPR003661">
    <property type="entry name" value="HisK_dim/P_dom"/>
</dbReference>
<dbReference type="InterPro" id="IPR003594">
    <property type="entry name" value="HATPase_dom"/>
</dbReference>
<feature type="domain" description="Histidine kinase" evidence="14">
    <location>
        <begin position="494"/>
        <end position="724"/>
    </location>
</feature>
<dbReference type="CDD" id="cd12915">
    <property type="entry name" value="PDC2_DGC_like"/>
    <property type="match status" value="1"/>
</dbReference>
<keyword evidence="9" id="KW-0418">Kinase</keyword>
<evidence type="ECO:0000256" key="13">
    <source>
        <dbReference type="SAM" id="Phobius"/>
    </source>
</evidence>
<feature type="transmembrane region" description="Helical" evidence="13">
    <location>
        <begin position="299"/>
        <end position="322"/>
    </location>
</feature>
<feature type="domain" description="PAC" evidence="16">
    <location>
        <begin position="440"/>
        <end position="490"/>
    </location>
</feature>